<dbReference type="GO" id="GO:0000981">
    <property type="term" value="F:DNA-binding transcription factor activity, RNA polymerase II-specific"/>
    <property type="evidence" value="ECO:0007669"/>
    <property type="project" value="TreeGrafter"/>
</dbReference>
<reference evidence="4" key="1">
    <citation type="submission" date="2020-04" db="EMBL/GenBank/DDBJ databases">
        <authorList>
            <person name="Neveu A P."/>
        </authorList>
    </citation>
    <scope>NUCLEOTIDE SEQUENCE</scope>
    <source>
        <tissue evidence="4">Whole embryo</tissue>
    </source>
</reference>
<feature type="region of interest" description="Disordered" evidence="2">
    <location>
        <begin position="96"/>
        <end position="118"/>
    </location>
</feature>
<dbReference type="PROSITE" id="PS50157">
    <property type="entry name" value="ZINC_FINGER_C2H2_2"/>
    <property type="match status" value="1"/>
</dbReference>
<feature type="compositionally biased region" description="Basic and acidic residues" evidence="2">
    <location>
        <begin position="1"/>
        <end position="14"/>
    </location>
</feature>
<organism evidence="4">
    <name type="scientific">Phallusia mammillata</name>
    <dbReference type="NCBI Taxonomy" id="59560"/>
    <lineage>
        <taxon>Eukaryota</taxon>
        <taxon>Metazoa</taxon>
        <taxon>Chordata</taxon>
        <taxon>Tunicata</taxon>
        <taxon>Ascidiacea</taxon>
        <taxon>Phlebobranchia</taxon>
        <taxon>Ascidiidae</taxon>
        <taxon>Phallusia</taxon>
    </lineage>
</organism>
<feature type="compositionally biased region" description="Basic and acidic residues" evidence="2">
    <location>
        <begin position="106"/>
        <end position="118"/>
    </location>
</feature>
<feature type="region of interest" description="Disordered" evidence="2">
    <location>
        <begin position="557"/>
        <end position="576"/>
    </location>
</feature>
<dbReference type="PROSITE" id="PS00028">
    <property type="entry name" value="ZINC_FINGER_C2H2_1"/>
    <property type="match status" value="4"/>
</dbReference>
<feature type="region of interest" description="Disordered" evidence="2">
    <location>
        <begin position="189"/>
        <end position="258"/>
    </location>
</feature>
<feature type="compositionally biased region" description="Low complexity" evidence="2">
    <location>
        <begin position="683"/>
        <end position="694"/>
    </location>
</feature>
<keyword evidence="1" id="KW-0863">Zinc-finger</keyword>
<evidence type="ECO:0000259" key="3">
    <source>
        <dbReference type="PROSITE" id="PS50157"/>
    </source>
</evidence>
<dbReference type="GO" id="GO:0045944">
    <property type="term" value="P:positive regulation of transcription by RNA polymerase II"/>
    <property type="evidence" value="ECO:0007669"/>
    <property type="project" value="TreeGrafter"/>
</dbReference>
<gene>
    <name evidence="4" type="primary">Casz1-001</name>
</gene>
<evidence type="ECO:0000313" key="4">
    <source>
        <dbReference type="EMBL" id="CAB3227960.1"/>
    </source>
</evidence>
<dbReference type="InterPro" id="IPR013087">
    <property type="entry name" value="Znf_C2H2_type"/>
</dbReference>
<dbReference type="SMART" id="SM00355">
    <property type="entry name" value="ZnF_C2H2"/>
    <property type="match status" value="7"/>
</dbReference>
<dbReference type="GO" id="GO:0045664">
    <property type="term" value="P:regulation of neuron differentiation"/>
    <property type="evidence" value="ECO:0007669"/>
    <property type="project" value="TreeGrafter"/>
</dbReference>
<proteinExistence type="evidence at transcript level"/>
<feature type="region of interest" description="Disordered" evidence="2">
    <location>
        <begin position="1"/>
        <end position="78"/>
    </location>
</feature>
<dbReference type="PANTHER" id="PTHR12451:SF0">
    <property type="entry name" value="ZINC FINGER PROTEIN CASTOR HOMOLOG 1"/>
    <property type="match status" value="1"/>
</dbReference>
<protein>
    <submittedName>
        <fullName evidence="4">Zinc finger protein castor 1</fullName>
    </submittedName>
</protein>
<feature type="domain" description="C2H2-type" evidence="3">
    <location>
        <begin position="774"/>
        <end position="798"/>
    </location>
</feature>
<evidence type="ECO:0000256" key="2">
    <source>
        <dbReference type="SAM" id="MobiDB-lite"/>
    </source>
</evidence>
<feature type="region of interest" description="Disordered" evidence="2">
    <location>
        <begin position="597"/>
        <end position="655"/>
    </location>
</feature>
<evidence type="ECO:0000256" key="1">
    <source>
        <dbReference type="PROSITE-ProRule" id="PRU00042"/>
    </source>
</evidence>
<dbReference type="InterPro" id="IPR040373">
    <property type="entry name" value="CASZ1"/>
</dbReference>
<keyword evidence="1" id="KW-0862">Zinc</keyword>
<dbReference type="AlphaFoldDB" id="A0A6F9D7U0"/>
<dbReference type="PANTHER" id="PTHR12451">
    <property type="entry name" value="TRANSCRIPTION FACTOR CASTOR PROTEIN MING -RELATED"/>
    <property type="match status" value="1"/>
</dbReference>
<name>A0A6F9D7U0_9ASCI</name>
<dbReference type="GO" id="GO:0005634">
    <property type="term" value="C:nucleus"/>
    <property type="evidence" value="ECO:0007669"/>
    <property type="project" value="TreeGrafter"/>
</dbReference>
<accession>A0A6F9D7U0</accession>
<sequence length="1042" mass="116917">MKPDMSSTPRDEVVSRGNINPYILPPAYNDQMETSTYKSESHYEQESSQAERGGHWSETARSPDRLPANQEQDRDNYGSFIDESHQNQIEDQALNLSSKSNSTSSSEKKPMEIHQSDKPSKAVLKFFRGLGPDECNVANCVFGSCHHFHCAVEDCCAVFTEKHLVLTHTTFHEKLEQSGFEQPIARQFSPVFPAPDEPPRPRSPSRVTTPSSGHLPRGESDTQRNIVLSRAQFDQSRDMGNHDNGNNNGGGDYPNVSAPPPVNMASYADHPVYKYISRMVAEKKLVYPTLNPEPRSTGAYMMLQNPTLMSQAMSGSQGPSSGLGGHLDLMKKMGGSDEEGFIHIRPGMTCMRRDCKYMMQNHWHCTLNRCRYVCKSLGKAQTHRQAHDSLEAYAKAAKECFRSYTVKKMCPNPSCEFRLRGHYHCLKPGCQFVTIGTSKLPWHMKKHEKIARREASGFKYYTKKEQCGRYDCKYNGLFSHYHCIRAGCAFAFQYKHQMSTHVRKHLRRMLGRSYNGMDMTSDTTDIDHSNVDSGDDSLPLIVDEADEIEQRPGVAMDTNQATASSVTTSSFPQKPSNFMHELSRPQLAMLEQISKGRQSLAPTSGDMGSPRPVTSLHSTSLPAQLEKFPNKMPSTNGDYPDKIPEEEGNSFHFSDPEVVNRFVPLSSDEGVLDLRANYPDTDSNSNESNSKFSNDMPSTNGDSPEKIPEEEGSSFHFSDPEVVNRFVPKPNDENPSMFAKFRINNDVIEGFRRFESSENCGDTQCPHVFKVSHYHCTRDGCMYRFTGRTHMFKHQQHHERVAGLVRDDFKRFKTTQDCEVDGCQYRSTSTHFHCLRCQFKCTDSAKVGTHRRQHVKADTLEQSGFERFRGKEDCMRDTCKYRHRNTSHFHCLQPGCTYSVVGLSGIEQHANKHKRGILLAQVCTKAGQDIEYSNMSQARIPLNHADSAFSAPTSSGAYPQFNAESYARVSTHSSPVPDERASPQFNASAVVTQQFNPSLMQGNAASSVAMDLSDSLNLSVNQNHQGGVTSVMTGYHAGIGLS</sequence>
<dbReference type="EMBL" id="LR783600">
    <property type="protein sequence ID" value="CAB3227960.1"/>
    <property type="molecule type" value="mRNA"/>
</dbReference>
<dbReference type="GO" id="GO:0008270">
    <property type="term" value="F:zinc ion binding"/>
    <property type="evidence" value="ECO:0007669"/>
    <property type="project" value="UniProtKB-KW"/>
</dbReference>
<keyword evidence="1" id="KW-0479">Metal-binding</keyword>
<dbReference type="GO" id="GO:0000977">
    <property type="term" value="F:RNA polymerase II transcription regulatory region sequence-specific DNA binding"/>
    <property type="evidence" value="ECO:0007669"/>
    <property type="project" value="TreeGrafter"/>
</dbReference>
<feature type="region of interest" description="Disordered" evidence="2">
    <location>
        <begin position="674"/>
        <end position="720"/>
    </location>
</feature>